<dbReference type="PIRSF" id="PIRSF004846">
    <property type="entry name" value="ModA"/>
    <property type="match status" value="1"/>
</dbReference>
<dbReference type="EMBL" id="JBHSTP010000001">
    <property type="protein sequence ID" value="MFC6354619.1"/>
    <property type="molecule type" value="Genomic_DNA"/>
</dbReference>
<dbReference type="InterPro" id="IPR005950">
    <property type="entry name" value="ModA"/>
</dbReference>
<evidence type="ECO:0000256" key="1">
    <source>
        <dbReference type="ARBA" id="ARBA00009175"/>
    </source>
</evidence>
<dbReference type="RefSeq" id="WP_386726261.1">
    <property type="nucleotide sequence ID" value="NZ_JBHSTP010000001.1"/>
</dbReference>
<keyword evidence="2" id="KW-0479">Metal-binding</keyword>
<sequence length="268" mass="26716">MSSPVRRRVSGVFVATALAVALGGCSAPTERATTGTGAAADELSGTLTVYAAASLVSVFDELAGIFEERHPAVDVLPISYDGSSILATQIVEGASVDLFASADERSMAIVADAGLLAGGTELFASNTLRIAVPTGNPAGVTGLADLARPDVSTVVCVPAVPCGAASAKLLDRAGVSVTPVSEEQNVAAVLGKVRSGEADAGLVYATDVAIAARDVEGIVPVGASDVVNHYPLAVLANARNPAAARAFARLVLGDAGQKTLTSFGFGAP</sequence>
<dbReference type="Proteomes" id="UP001596306">
    <property type="component" value="Unassembled WGS sequence"/>
</dbReference>
<dbReference type="PANTHER" id="PTHR30632">
    <property type="entry name" value="MOLYBDATE-BINDING PERIPLASMIC PROTEIN"/>
    <property type="match status" value="1"/>
</dbReference>
<evidence type="ECO:0000313" key="5">
    <source>
        <dbReference type="Proteomes" id="UP001596306"/>
    </source>
</evidence>
<keyword evidence="5" id="KW-1185">Reference proteome</keyword>
<evidence type="ECO:0000256" key="2">
    <source>
        <dbReference type="ARBA" id="ARBA00022723"/>
    </source>
</evidence>
<protein>
    <submittedName>
        <fullName evidence="4">Molybdate ABC transporter substrate-binding protein</fullName>
    </submittedName>
</protein>
<gene>
    <name evidence="4" type="primary">modA</name>
    <name evidence="4" type="ORF">ACFQB0_00625</name>
</gene>
<comment type="caution">
    <text evidence="4">The sequence shown here is derived from an EMBL/GenBank/DDBJ whole genome shotgun (WGS) entry which is preliminary data.</text>
</comment>
<dbReference type="NCBIfam" id="TIGR01256">
    <property type="entry name" value="modA"/>
    <property type="match status" value="1"/>
</dbReference>
<proteinExistence type="inferred from homology"/>
<organism evidence="4 5">
    <name type="scientific">Luethyella okanaganae</name>
    <dbReference type="NCBI Taxonomy" id="69372"/>
    <lineage>
        <taxon>Bacteria</taxon>
        <taxon>Bacillati</taxon>
        <taxon>Actinomycetota</taxon>
        <taxon>Actinomycetes</taxon>
        <taxon>Micrococcales</taxon>
        <taxon>Microbacteriaceae</taxon>
        <taxon>Luethyella</taxon>
    </lineage>
</organism>
<dbReference type="PANTHER" id="PTHR30632:SF0">
    <property type="entry name" value="SULFATE-BINDING PROTEIN"/>
    <property type="match status" value="1"/>
</dbReference>
<dbReference type="PROSITE" id="PS51257">
    <property type="entry name" value="PROKAR_LIPOPROTEIN"/>
    <property type="match status" value="1"/>
</dbReference>
<accession>A0ABW1VCV8</accession>
<dbReference type="InterPro" id="IPR050682">
    <property type="entry name" value="ModA/WtpA"/>
</dbReference>
<comment type="similarity">
    <text evidence="1">Belongs to the bacterial solute-binding protein ModA family.</text>
</comment>
<dbReference type="Gene3D" id="3.40.190.10">
    <property type="entry name" value="Periplasmic binding protein-like II"/>
    <property type="match status" value="2"/>
</dbReference>
<name>A0ABW1VCV8_9MICO</name>
<evidence type="ECO:0000313" key="4">
    <source>
        <dbReference type="EMBL" id="MFC6354619.1"/>
    </source>
</evidence>
<reference evidence="5" key="1">
    <citation type="journal article" date="2019" name="Int. J. Syst. Evol. Microbiol.">
        <title>The Global Catalogue of Microorganisms (GCM) 10K type strain sequencing project: providing services to taxonomists for standard genome sequencing and annotation.</title>
        <authorList>
            <consortium name="The Broad Institute Genomics Platform"/>
            <consortium name="The Broad Institute Genome Sequencing Center for Infectious Disease"/>
            <person name="Wu L."/>
            <person name="Ma J."/>
        </authorList>
    </citation>
    <scope>NUCLEOTIDE SEQUENCE [LARGE SCALE GENOMIC DNA]</scope>
    <source>
        <strain evidence="5">CCUG 43304</strain>
    </source>
</reference>
<dbReference type="Pfam" id="PF13531">
    <property type="entry name" value="SBP_bac_11"/>
    <property type="match status" value="1"/>
</dbReference>
<keyword evidence="3" id="KW-0732">Signal</keyword>
<dbReference type="SUPFAM" id="SSF53850">
    <property type="entry name" value="Periplasmic binding protein-like II"/>
    <property type="match status" value="1"/>
</dbReference>
<evidence type="ECO:0000256" key="3">
    <source>
        <dbReference type="ARBA" id="ARBA00022729"/>
    </source>
</evidence>